<protein>
    <submittedName>
        <fullName evidence="1 2">Uncharacterized protein</fullName>
    </submittedName>
</protein>
<dbReference type="EnsemblPlants" id="KEH18365">
    <property type="protein sequence ID" value="KEH18365"/>
    <property type="gene ID" value="MTR_8g016500"/>
</dbReference>
<sequence length="117" mass="13726">MEKLWQQSASVARTQEAKTTLCTTRLEIRINSHLIVSECVQQIQQTTIVHTLCRKCVEKEMEIATLRRTMVKMHDDEKAMKKNMNLVISRIRIVTAMIDIENRIHKEGEEKKNTIYL</sequence>
<reference evidence="1 3" key="1">
    <citation type="journal article" date="2011" name="Nature">
        <title>The Medicago genome provides insight into the evolution of rhizobial symbioses.</title>
        <authorList>
            <person name="Young N.D."/>
            <person name="Debelle F."/>
            <person name="Oldroyd G.E."/>
            <person name="Geurts R."/>
            <person name="Cannon S.B."/>
            <person name="Udvardi M.K."/>
            <person name="Benedito V.A."/>
            <person name="Mayer K.F."/>
            <person name="Gouzy J."/>
            <person name="Schoof H."/>
            <person name="Van de Peer Y."/>
            <person name="Proost S."/>
            <person name="Cook D.R."/>
            <person name="Meyers B.C."/>
            <person name="Spannagl M."/>
            <person name="Cheung F."/>
            <person name="De Mita S."/>
            <person name="Krishnakumar V."/>
            <person name="Gundlach H."/>
            <person name="Zhou S."/>
            <person name="Mudge J."/>
            <person name="Bharti A.K."/>
            <person name="Murray J.D."/>
            <person name="Naoumkina M.A."/>
            <person name="Rosen B."/>
            <person name="Silverstein K.A."/>
            <person name="Tang H."/>
            <person name="Rombauts S."/>
            <person name="Zhao P.X."/>
            <person name="Zhou P."/>
            <person name="Barbe V."/>
            <person name="Bardou P."/>
            <person name="Bechner M."/>
            <person name="Bellec A."/>
            <person name="Berger A."/>
            <person name="Berges H."/>
            <person name="Bidwell S."/>
            <person name="Bisseling T."/>
            <person name="Choisne N."/>
            <person name="Couloux A."/>
            <person name="Denny R."/>
            <person name="Deshpande S."/>
            <person name="Dai X."/>
            <person name="Doyle J.J."/>
            <person name="Dudez A.M."/>
            <person name="Farmer A.D."/>
            <person name="Fouteau S."/>
            <person name="Franken C."/>
            <person name="Gibelin C."/>
            <person name="Gish J."/>
            <person name="Goldstein S."/>
            <person name="Gonzalez A.J."/>
            <person name="Green P.J."/>
            <person name="Hallab A."/>
            <person name="Hartog M."/>
            <person name="Hua A."/>
            <person name="Humphray S.J."/>
            <person name="Jeong D.H."/>
            <person name="Jing Y."/>
            <person name="Jocker A."/>
            <person name="Kenton S.M."/>
            <person name="Kim D.J."/>
            <person name="Klee K."/>
            <person name="Lai H."/>
            <person name="Lang C."/>
            <person name="Lin S."/>
            <person name="Macmil S.L."/>
            <person name="Magdelenat G."/>
            <person name="Matthews L."/>
            <person name="McCorrison J."/>
            <person name="Monaghan E.L."/>
            <person name="Mun J.H."/>
            <person name="Najar F.Z."/>
            <person name="Nicholson C."/>
            <person name="Noirot C."/>
            <person name="O'Bleness M."/>
            <person name="Paule C.R."/>
            <person name="Poulain J."/>
            <person name="Prion F."/>
            <person name="Qin B."/>
            <person name="Qu C."/>
            <person name="Retzel E.F."/>
            <person name="Riddle C."/>
            <person name="Sallet E."/>
            <person name="Samain S."/>
            <person name="Samson N."/>
            <person name="Sanders I."/>
            <person name="Saurat O."/>
            <person name="Scarpelli C."/>
            <person name="Schiex T."/>
            <person name="Segurens B."/>
            <person name="Severin A.J."/>
            <person name="Sherrier D.J."/>
            <person name="Shi R."/>
            <person name="Sims S."/>
            <person name="Singer S.R."/>
            <person name="Sinharoy S."/>
            <person name="Sterck L."/>
            <person name="Viollet A."/>
            <person name="Wang B.B."/>
            <person name="Wang K."/>
            <person name="Wang M."/>
            <person name="Wang X."/>
            <person name="Warfsmann J."/>
            <person name="Weissenbach J."/>
            <person name="White D.D."/>
            <person name="White J.D."/>
            <person name="Wiley G.B."/>
            <person name="Wincker P."/>
            <person name="Xing Y."/>
            <person name="Yang L."/>
            <person name="Yao Z."/>
            <person name="Ying F."/>
            <person name="Zhai J."/>
            <person name="Zhou L."/>
            <person name="Zuber A."/>
            <person name="Denarie J."/>
            <person name="Dixon R.A."/>
            <person name="May G.D."/>
            <person name="Schwartz D.C."/>
            <person name="Rogers J."/>
            <person name="Quetier F."/>
            <person name="Town C.D."/>
            <person name="Roe B.A."/>
        </authorList>
    </citation>
    <scope>NUCLEOTIDE SEQUENCE [LARGE SCALE GENOMIC DNA]</scope>
    <source>
        <strain evidence="1">A17</strain>
        <strain evidence="2 3">cv. Jemalong A17</strain>
    </source>
</reference>
<accession>A0A072TXY0</accession>
<name>A0A072TXY0_MEDTR</name>
<dbReference type="Proteomes" id="UP000002051">
    <property type="component" value="Chromosome 8"/>
</dbReference>
<evidence type="ECO:0000313" key="1">
    <source>
        <dbReference type="EMBL" id="KEH18365.1"/>
    </source>
</evidence>
<proteinExistence type="predicted"/>
<dbReference type="PaxDb" id="3880-AES83180"/>
<reference evidence="1 3" key="2">
    <citation type="journal article" date="2014" name="BMC Genomics">
        <title>An improved genome release (version Mt4.0) for the model legume Medicago truncatula.</title>
        <authorList>
            <person name="Tang H."/>
            <person name="Krishnakumar V."/>
            <person name="Bidwell S."/>
            <person name="Rosen B."/>
            <person name="Chan A."/>
            <person name="Zhou S."/>
            <person name="Gentzbittel L."/>
            <person name="Childs K.L."/>
            <person name="Yandell M."/>
            <person name="Gundlach H."/>
            <person name="Mayer K.F."/>
            <person name="Schwartz D.C."/>
            <person name="Town C.D."/>
        </authorList>
    </citation>
    <scope>GENOME REANNOTATION</scope>
    <source>
        <strain evidence="1">A17</strain>
        <strain evidence="2 3">cv. Jemalong A17</strain>
    </source>
</reference>
<reference evidence="2" key="3">
    <citation type="submission" date="2015-04" db="UniProtKB">
        <authorList>
            <consortium name="EnsemblPlants"/>
        </authorList>
    </citation>
    <scope>IDENTIFICATION</scope>
    <source>
        <strain evidence="2">cv. Jemalong A17</strain>
    </source>
</reference>
<dbReference type="AlphaFoldDB" id="A0A072TXY0"/>
<evidence type="ECO:0000313" key="2">
    <source>
        <dbReference type="EnsemblPlants" id="KEH18365"/>
    </source>
</evidence>
<dbReference type="HOGENOM" id="CLU_2088459_0_0_1"/>
<gene>
    <name evidence="1" type="ordered locus">MTR_8g016500</name>
</gene>
<keyword evidence="3" id="KW-1185">Reference proteome</keyword>
<evidence type="ECO:0000313" key="3">
    <source>
        <dbReference type="Proteomes" id="UP000002051"/>
    </source>
</evidence>
<organism evidence="1 3">
    <name type="scientific">Medicago truncatula</name>
    <name type="common">Barrel medic</name>
    <name type="synonym">Medicago tribuloides</name>
    <dbReference type="NCBI Taxonomy" id="3880"/>
    <lineage>
        <taxon>Eukaryota</taxon>
        <taxon>Viridiplantae</taxon>
        <taxon>Streptophyta</taxon>
        <taxon>Embryophyta</taxon>
        <taxon>Tracheophyta</taxon>
        <taxon>Spermatophyta</taxon>
        <taxon>Magnoliopsida</taxon>
        <taxon>eudicotyledons</taxon>
        <taxon>Gunneridae</taxon>
        <taxon>Pentapetalae</taxon>
        <taxon>rosids</taxon>
        <taxon>fabids</taxon>
        <taxon>Fabales</taxon>
        <taxon>Fabaceae</taxon>
        <taxon>Papilionoideae</taxon>
        <taxon>50 kb inversion clade</taxon>
        <taxon>NPAAA clade</taxon>
        <taxon>Hologalegina</taxon>
        <taxon>IRL clade</taxon>
        <taxon>Trifolieae</taxon>
        <taxon>Medicago</taxon>
    </lineage>
</organism>
<dbReference type="EMBL" id="CM001224">
    <property type="protein sequence ID" value="KEH18365.1"/>
    <property type="molecule type" value="Genomic_DNA"/>
</dbReference>